<accession>A0A518DIN3</accession>
<sequence>MRIVFDQGTPVPLRRFLVDHDVDTAAELGWSQLSNGELLAQAESSGYDCLITTDQNLR</sequence>
<evidence type="ECO:0000313" key="1">
    <source>
        <dbReference type="EMBL" id="QDU91337.1"/>
    </source>
</evidence>
<name>A0A518DIN3_9BACT</name>
<protein>
    <recommendedName>
        <fullName evidence="3">DUF5615 domain-containing protein</fullName>
    </recommendedName>
</protein>
<proteinExistence type="predicted"/>
<gene>
    <name evidence="1" type="ORF">Pla175_47580</name>
</gene>
<dbReference type="EMBL" id="CP036291">
    <property type="protein sequence ID" value="QDU91337.1"/>
    <property type="molecule type" value="Genomic_DNA"/>
</dbReference>
<evidence type="ECO:0008006" key="3">
    <source>
        <dbReference type="Google" id="ProtNLM"/>
    </source>
</evidence>
<keyword evidence="2" id="KW-1185">Reference proteome</keyword>
<evidence type="ECO:0000313" key="2">
    <source>
        <dbReference type="Proteomes" id="UP000317429"/>
    </source>
</evidence>
<reference evidence="1 2" key="1">
    <citation type="submission" date="2019-02" db="EMBL/GenBank/DDBJ databases">
        <title>Deep-cultivation of Planctomycetes and their phenomic and genomic characterization uncovers novel biology.</title>
        <authorList>
            <person name="Wiegand S."/>
            <person name="Jogler M."/>
            <person name="Boedeker C."/>
            <person name="Pinto D."/>
            <person name="Vollmers J."/>
            <person name="Rivas-Marin E."/>
            <person name="Kohn T."/>
            <person name="Peeters S.H."/>
            <person name="Heuer A."/>
            <person name="Rast P."/>
            <person name="Oberbeckmann S."/>
            <person name="Bunk B."/>
            <person name="Jeske O."/>
            <person name="Meyerdierks A."/>
            <person name="Storesund J.E."/>
            <person name="Kallscheuer N."/>
            <person name="Luecker S."/>
            <person name="Lage O.M."/>
            <person name="Pohl T."/>
            <person name="Merkel B.J."/>
            <person name="Hornburger P."/>
            <person name="Mueller R.-W."/>
            <person name="Bruemmer F."/>
            <person name="Labrenz M."/>
            <person name="Spormann A.M."/>
            <person name="Op den Camp H."/>
            <person name="Overmann J."/>
            <person name="Amann R."/>
            <person name="Jetten M.S.M."/>
            <person name="Mascher T."/>
            <person name="Medema M.H."/>
            <person name="Devos D.P."/>
            <person name="Kaster A.-K."/>
            <person name="Ovreas L."/>
            <person name="Rohde M."/>
            <person name="Galperin M.Y."/>
            <person name="Jogler C."/>
        </authorList>
    </citation>
    <scope>NUCLEOTIDE SEQUENCE [LARGE SCALE GENOMIC DNA]</scope>
    <source>
        <strain evidence="1 2">Pla175</strain>
    </source>
</reference>
<dbReference type="AlphaFoldDB" id="A0A518DIN3"/>
<dbReference type="KEGG" id="pnd:Pla175_47580"/>
<dbReference type="RefSeq" id="WP_197527099.1">
    <property type="nucleotide sequence ID" value="NZ_CP036291.1"/>
</dbReference>
<organism evidence="1 2">
    <name type="scientific">Pirellulimonas nuda</name>
    <dbReference type="NCBI Taxonomy" id="2528009"/>
    <lineage>
        <taxon>Bacteria</taxon>
        <taxon>Pseudomonadati</taxon>
        <taxon>Planctomycetota</taxon>
        <taxon>Planctomycetia</taxon>
        <taxon>Pirellulales</taxon>
        <taxon>Lacipirellulaceae</taxon>
        <taxon>Pirellulimonas</taxon>
    </lineage>
</organism>
<dbReference type="Proteomes" id="UP000317429">
    <property type="component" value="Chromosome"/>
</dbReference>